<organism evidence="3 4">
    <name type="scientific">Methylocystis heyeri</name>
    <dbReference type="NCBI Taxonomy" id="391905"/>
    <lineage>
        <taxon>Bacteria</taxon>
        <taxon>Pseudomonadati</taxon>
        <taxon>Pseudomonadota</taxon>
        <taxon>Alphaproteobacteria</taxon>
        <taxon>Hyphomicrobiales</taxon>
        <taxon>Methylocystaceae</taxon>
        <taxon>Methylocystis</taxon>
    </lineage>
</organism>
<accession>A0A6B8KES0</accession>
<gene>
    <name evidence="3" type="ORF">H2LOC_014385</name>
</gene>
<dbReference type="PANTHER" id="PTHR43709:SF2">
    <property type="entry name" value="DUF453 DOMAIN PROTEIN (AFU_ORTHOLOGUE AFUA_6G00360)"/>
    <property type="match status" value="1"/>
</dbReference>
<dbReference type="Proteomes" id="UP000309061">
    <property type="component" value="Chromosome"/>
</dbReference>
<dbReference type="EMBL" id="CP046052">
    <property type="protein sequence ID" value="QGM46786.1"/>
    <property type="molecule type" value="Genomic_DNA"/>
</dbReference>
<dbReference type="GO" id="GO:0016853">
    <property type="term" value="F:isomerase activity"/>
    <property type="evidence" value="ECO:0007669"/>
    <property type="project" value="UniProtKB-KW"/>
</dbReference>
<protein>
    <submittedName>
        <fullName evidence="3">3-methylitaconate isomerase</fullName>
    </submittedName>
</protein>
<dbReference type="Gene3D" id="3.10.310.10">
    <property type="entry name" value="Diaminopimelate Epimerase, Chain A, domain 1"/>
    <property type="match status" value="2"/>
</dbReference>
<dbReference type="RefSeq" id="WP_136497674.1">
    <property type="nucleotide sequence ID" value="NZ_CP046052.1"/>
</dbReference>
<evidence type="ECO:0000313" key="4">
    <source>
        <dbReference type="Proteomes" id="UP000309061"/>
    </source>
</evidence>
<evidence type="ECO:0000313" key="3">
    <source>
        <dbReference type="EMBL" id="QGM46786.1"/>
    </source>
</evidence>
<dbReference type="KEGG" id="mhey:H2LOC_014385"/>
<dbReference type="OrthoDB" id="9779763at2"/>
<reference evidence="3 4" key="1">
    <citation type="submission" date="2019-11" db="EMBL/GenBank/DDBJ databases">
        <title>The genome sequence of Methylocystis heyeri.</title>
        <authorList>
            <person name="Oshkin I.Y."/>
            <person name="Miroshnikov K."/>
            <person name="Dedysh S.N."/>
        </authorList>
    </citation>
    <scope>NUCLEOTIDE SEQUENCE [LARGE SCALE GENOMIC DNA]</scope>
    <source>
        <strain evidence="3 4">H2</strain>
    </source>
</reference>
<dbReference type="AlphaFoldDB" id="A0A6B8KES0"/>
<evidence type="ECO:0000256" key="2">
    <source>
        <dbReference type="ARBA" id="ARBA00023235"/>
    </source>
</evidence>
<comment type="similarity">
    <text evidence="1">Belongs to the PrpF family.</text>
</comment>
<dbReference type="SUPFAM" id="SSF54506">
    <property type="entry name" value="Diaminopimelate epimerase-like"/>
    <property type="match status" value="2"/>
</dbReference>
<dbReference type="PANTHER" id="PTHR43709">
    <property type="entry name" value="ACONITATE ISOMERASE-RELATED"/>
    <property type="match status" value="1"/>
</dbReference>
<sequence>MKKIRGVFMRGGTSKGVYFHVNDLPADPVLRDEVILDVYGAPDITEIDGLGGSNVLTSKTAIIGPSARPDADVDYTFGQVMFTEPLVDYRINCGNISAGVGPFAVDEGLAAAVSPVTKVRIYNTNTDKIIVAEVPVVDGKAAVAGDFAIDGVPGTGAKILLDFAGTGGTLGKGLLPTGNAVETLEVEGCGAFTVSIVDAANPAVFVKAADVGLTGGEPFEAVLGNQGLGDLADKIRGAAGVKLGLYENLVTFLKTNPTMPFCVFVGPPIPYASFQNGTAIAADSYDVKAIIRFAGAYHRTYSGTGAVCTAVASRLAGTVVNAVLSEAAKAAPIIRIGHPCGKFEVEIALEKAGDGYVIRRAAYARTARRIMEGFISLKPWADAVDCL</sequence>
<evidence type="ECO:0000256" key="1">
    <source>
        <dbReference type="ARBA" id="ARBA00007673"/>
    </source>
</evidence>
<dbReference type="Pfam" id="PF04303">
    <property type="entry name" value="PrpF"/>
    <property type="match status" value="1"/>
</dbReference>
<name>A0A6B8KES0_9HYPH</name>
<keyword evidence="2 3" id="KW-0413">Isomerase</keyword>
<dbReference type="InterPro" id="IPR007400">
    <property type="entry name" value="PrpF-like"/>
</dbReference>
<keyword evidence="4" id="KW-1185">Reference proteome</keyword>
<proteinExistence type="inferred from homology"/>